<dbReference type="PANTHER" id="PTHR21047">
    <property type="entry name" value="DTDP-6-DEOXY-D-GLUCOSE-3,5 EPIMERASE"/>
    <property type="match status" value="1"/>
</dbReference>
<keyword evidence="3 4" id="KW-0413">Isomerase</keyword>
<evidence type="ECO:0000256" key="3">
    <source>
        <dbReference type="RuleBase" id="RU364069"/>
    </source>
</evidence>
<dbReference type="GO" id="GO:0000271">
    <property type="term" value="P:polysaccharide biosynthetic process"/>
    <property type="evidence" value="ECO:0007669"/>
    <property type="project" value="TreeGrafter"/>
</dbReference>
<protein>
    <recommendedName>
        <fullName evidence="3">dTDP-4-dehydrorhamnose 3,5-epimerase</fullName>
        <ecNumber evidence="3">5.1.3.13</ecNumber>
    </recommendedName>
    <alternativeName>
        <fullName evidence="3">Thymidine diphospho-4-keto-rhamnose 3,5-epimerase</fullName>
    </alternativeName>
</protein>
<dbReference type="RefSeq" id="WP_036904360.1">
    <property type="nucleotide sequence ID" value="NZ_CP138967.1"/>
</dbReference>
<dbReference type="EC" id="5.1.3.13" evidence="3"/>
<dbReference type="InterPro" id="IPR000888">
    <property type="entry name" value="RmlC-like"/>
</dbReference>
<evidence type="ECO:0000256" key="2">
    <source>
        <dbReference type="PIRSR" id="PIRSR600888-3"/>
    </source>
</evidence>
<organism evidence="4 5">
    <name type="scientific">Prochlorococcus marinus str. PAC1</name>
    <dbReference type="NCBI Taxonomy" id="59924"/>
    <lineage>
        <taxon>Bacteria</taxon>
        <taxon>Bacillati</taxon>
        <taxon>Cyanobacteriota</taxon>
        <taxon>Cyanophyceae</taxon>
        <taxon>Synechococcales</taxon>
        <taxon>Prochlorococcaceae</taxon>
        <taxon>Prochlorococcus</taxon>
    </lineage>
</organism>
<comment type="subunit">
    <text evidence="3">Homodimer.</text>
</comment>
<comment type="catalytic activity">
    <reaction evidence="3">
        <text>dTDP-4-dehydro-6-deoxy-alpha-D-glucose = dTDP-4-dehydro-beta-L-rhamnose</text>
        <dbReference type="Rhea" id="RHEA:16969"/>
        <dbReference type="ChEBI" id="CHEBI:57649"/>
        <dbReference type="ChEBI" id="CHEBI:62830"/>
        <dbReference type="EC" id="5.1.3.13"/>
    </reaction>
</comment>
<gene>
    <name evidence="4" type="ORF">EV03_0212</name>
</gene>
<dbReference type="GO" id="GO:0005829">
    <property type="term" value="C:cytosol"/>
    <property type="evidence" value="ECO:0007669"/>
    <property type="project" value="TreeGrafter"/>
</dbReference>
<name>A0A0A2C6D1_PROMR</name>
<dbReference type="Proteomes" id="UP000030392">
    <property type="component" value="Unassembled WGS sequence"/>
</dbReference>
<evidence type="ECO:0000256" key="1">
    <source>
        <dbReference type="PIRSR" id="PIRSR600888-1"/>
    </source>
</evidence>
<dbReference type="GO" id="GO:0019305">
    <property type="term" value="P:dTDP-rhamnose biosynthetic process"/>
    <property type="evidence" value="ECO:0007669"/>
    <property type="project" value="UniProtKB-UniRule"/>
</dbReference>
<comment type="caution">
    <text evidence="4">The sequence shown here is derived from an EMBL/GenBank/DDBJ whole genome shotgun (WGS) entry which is preliminary data.</text>
</comment>
<feature type="active site" description="Proton donor" evidence="1">
    <location>
        <position position="136"/>
    </location>
</feature>
<dbReference type="EMBL" id="JNAX01000004">
    <property type="protein sequence ID" value="KGG21893.1"/>
    <property type="molecule type" value="Genomic_DNA"/>
</dbReference>
<dbReference type="UniPathway" id="UPA00124"/>
<dbReference type="Gene3D" id="2.60.120.10">
    <property type="entry name" value="Jelly Rolls"/>
    <property type="match status" value="1"/>
</dbReference>
<comment type="similarity">
    <text evidence="3">Belongs to the dTDP-4-dehydrorhamnose 3,5-epimerase family.</text>
</comment>
<comment type="pathway">
    <text evidence="3">Carbohydrate biosynthesis; dTDP-L-rhamnose biosynthesis.</text>
</comment>
<dbReference type="PANTHER" id="PTHR21047:SF2">
    <property type="entry name" value="THYMIDINE DIPHOSPHO-4-KETO-RHAMNOSE 3,5-EPIMERASE"/>
    <property type="match status" value="1"/>
</dbReference>
<dbReference type="CDD" id="cd00438">
    <property type="entry name" value="cupin_RmlC"/>
    <property type="match status" value="1"/>
</dbReference>
<feature type="active site" description="Proton acceptor" evidence="1">
    <location>
        <position position="66"/>
    </location>
</feature>
<feature type="site" description="Participates in a stacking interaction with the thymidine ring of dTDP-4-oxo-6-deoxyglucose" evidence="2">
    <location>
        <position position="142"/>
    </location>
</feature>
<reference evidence="5" key="1">
    <citation type="journal article" date="2014" name="Sci. Data">
        <title>Genomes of diverse isolates of the marine cyanobacterium Prochlorococcus.</title>
        <authorList>
            <person name="Biller S."/>
            <person name="Berube P."/>
            <person name="Thompson J."/>
            <person name="Kelly L."/>
            <person name="Roggensack S."/>
            <person name="Awad L."/>
            <person name="Roache-Johnson K."/>
            <person name="Ding H."/>
            <person name="Giovannoni S.J."/>
            <person name="Moore L.R."/>
            <person name="Chisholm S.W."/>
        </authorList>
    </citation>
    <scope>NUCLEOTIDE SEQUENCE [LARGE SCALE GENOMIC DNA]</scope>
    <source>
        <strain evidence="5">PAC1</strain>
    </source>
</reference>
<dbReference type="SUPFAM" id="SSF51182">
    <property type="entry name" value="RmlC-like cupins"/>
    <property type="match status" value="1"/>
</dbReference>
<accession>A0A0A2C6D1</accession>
<dbReference type="InterPro" id="IPR014710">
    <property type="entry name" value="RmlC-like_jellyroll"/>
</dbReference>
<evidence type="ECO:0000313" key="4">
    <source>
        <dbReference type="EMBL" id="KGG21893.1"/>
    </source>
</evidence>
<proteinExistence type="inferred from homology"/>
<dbReference type="AlphaFoldDB" id="A0A0A2C6D1"/>
<evidence type="ECO:0000313" key="5">
    <source>
        <dbReference type="Proteomes" id="UP000030392"/>
    </source>
</evidence>
<dbReference type="InterPro" id="IPR011051">
    <property type="entry name" value="RmlC_Cupin_sf"/>
</dbReference>
<dbReference type="GO" id="GO:0008830">
    <property type="term" value="F:dTDP-4-dehydrorhamnose 3,5-epimerase activity"/>
    <property type="evidence" value="ECO:0007669"/>
    <property type="project" value="UniProtKB-UniRule"/>
</dbReference>
<dbReference type="NCBIfam" id="TIGR01221">
    <property type="entry name" value="rmlC"/>
    <property type="match status" value="1"/>
</dbReference>
<dbReference type="Pfam" id="PF00908">
    <property type="entry name" value="dTDP_sugar_isom"/>
    <property type="match status" value="1"/>
</dbReference>
<sequence>MKVDIQAIEGPLLFRPQLIKDSRGFFYESWNQALFNKLLESHKQPPVTFVQDNHSKSNKGVLRGLHYQLEPNPQGKLVRCISGKIFDVAVDLRKDSKNFMRWISVILSSNNNAQLWIPKGFAHGFVAMSENVEVLYKVTHYWNKQAERSINCSDNQLNINWPILENIERSISKKDSEAPMIADLSSKDFF</sequence>
<comment type="function">
    <text evidence="3">Catalyzes the epimerization of the C3' and C5'positions of dTDP-6-deoxy-D-xylo-4-hexulose, forming dTDP-6-deoxy-L-lyxo-4-hexulose.</text>
</comment>